<feature type="transmembrane region" description="Helical" evidence="13">
    <location>
        <begin position="274"/>
        <end position="298"/>
    </location>
</feature>
<dbReference type="Gene3D" id="1.10.287.130">
    <property type="match status" value="1"/>
</dbReference>
<comment type="subcellular location">
    <subcellularLocation>
        <location evidence="2">Membrane</location>
        <topology evidence="2">Multi-pass membrane protein</topology>
    </subcellularLocation>
</comment>
<feature type="transmembrane region" description="Helical" evidence="13">
    <location>
        <begin position="113"/>
        <end position="132"/>
    </location>
</feature>
<evidence type="ECO:0000259" key="15">
    <source>
        <dbReference type="PROSITE" id="PS50110"/>
    </source>
</evidence>
<gene>
    <name evidence="16" type="primary">pleC</name>
    <name evidence="16" type="ORF">PAQU9191_03559</name>
</gene>
<feature type="modified residue" description="4-aspartylphosphate" evidence="11">
    <location>
        <position position="1080"/>
    </location>
</feature>
<dbReference type="InterPro" id="IPR038377">
    <property type="entry name" value="Na/Glc_symporter_sf"/>
</dbReference>
<keyword evidence="6 16" id="KW-0808">Transferase</keyword>
<dbReference type="AlphaFoldDB" id="A0A1Y6L6S2"/>
<protein>
    <recommendedName>
        <fullName evidence="4">histidine kinase</fullName>
        <ecNumber evidence="4">2.7.13.3</ecNumber>
    </recommendedName>
</protein>
<evidence type="ECO:0000313" key="16">
    <source>
        <dbReference type="EMBL" id="SMY18218.1"/>
    </source>
</evidence>
<dbReference type="InterPro" id="IPR036097">
    <property type="entry name" value="HisK_dim/P_sf"/>
</dbReference>
<dbReference type="InterPro" id="IPR011006">
    <property type="entry name" value="CheY-like_superfamily"/>
</dbReference>
<evidence type="ECO:0000256" key="13">
    <source>
        <dbReference type="SAM" id="Phobius"/>
    </source>
</evidence>
<keyword evidence="12" id="KW-0175">Coiled coil</keyword>
<dbReference type="SUPFAM" id="SSF47384">
    <property type="entry name" value="Homodimeric domain of signal transducing histidine kinase"/>
    <property type="match status" value="1"/>
</dbReference>
<feature type="transmembrane region" description="Helical" evidence="13">
    <location>
        <begin position="233"/>
        <end position="253"/>
    </location>
</feature>
<evidence type="ECO:0000313" key="17">
    <source>
        <dbReference type="Proteomes" id="UP000196485"/>
    </source>
</evidence>
<dbReference type="Gene3D" id="1.20.1730.10">
    <property type="entry name" value="Sodium/glucose cotransporter"/>
    <property type="match status" value="1"/>
</dbReference>
<evidence type="ECO:0000256" key="9">
    <source>
        <dbReference type="ARBA" id="ARBA00022989"/>
    </source>
</evidence>
<dbReference type="EMBL" id="FYAH01000013">
    <property type="protein sequence ID" value="SMY18218.1"/>
    <property type="molecule type" value="Genomic_DNA"/>
</dbReference>
<feature type="transmembrane region" description="Helical" evidence="13">
    <location>
        <begin position="318"/>
        <end position="347"/>
    </location>
</feature>
<keyword evidence="8" id="KW-0418">Kinase</keyword>
<evidence type="ECO:0000256" key="5">
    <source>
        <dbReference type="ARBA" id="ARBA00022553"/>
    </source>
</evidence>
<comment type="similarity">
    <text evidence="3">Belongs to the sodium:solute symporter (SSF) (TC 2.A.21) family.</text>
</comment>
<dbReference type="Gene3D" id="3.40.50.2300">
    <property type="match status" value="1"/>
</dbReference>
<keyword evidence="17" id="KW-1185">Reference proteome</keyword>
<dbReference type="SUPFAM" id="SSF55874">
    <property type="entry name" value="ATPase domain of HSP90 chaperone/DNA topoisomerase II/histidine kinase"/>
    <property type="match status" value="1"/>
</dbReference>
<evidence type="ECO:0000256" key="10">
    <source>
        <dbReference type="ARBA" id="ARBA00023136"/>
    </source>
</evidence>
<feature type="transmembrane region" description="Helical" evidence="13">
    <location>
        <begin position="6"/>
        <end position="25"/>
    </location>
</feature>
<dbReference type="PROSITE" id="PS50109">
    <property type="entry name" value="HIS_KIN"/>
    <property type="match status" value="1"/>
</dbReference>
<dbReference type="GO" id="GO:0000155">
    <property type="term" value="F:phosphorelay sensor kinase activity"/>
    <property type="evidence" value="ECO:0007669"/>
    <property type="project" value="InterPro"/>
</dbReference>
<evidence type="ECO:0000256" key="8">
    <source>
        <dbReference type="ARBA" id="ARBA00022777"/>
    </source>
</evidence>
<dbReference type="Pfam" id="PF02518">
    <property type="entry name" value="HATPase_c"/>
    <property type="match status" value="1"/>
</dbReference>
<evidence type="ECO:0000256" key="2">
    <source>
        <dbReference type="ARBA" id="ARBA00004141"/>
    </source>
</evidence>
<feature type="transmembrane region" description="Helical" evidence="13">
    <location>
        <begin position="152"/>
        <end position="175"/>
    </location>
</feature>
<reference evidence="17" key="1">
    <citation type="submission" date="2017-06" db="EMBL/GenBank/DDBJ databases">
        <authorList>
            <person name="Rodrigo-Torres L."/>
            <person name="Arahal R. D."/>
            <person name="Lucena T."/>
        </authorList>
    </citation>
    <scope>NUCLEOTIDE SEQUENCE [LARGE SCALE GENOMIC DNA]</scope>
    <source>
        <strain evidence="17">type strain: CECT 9192</strain>
    </source>
</reference>
<dbReference type="SMART" id="SM00448">
    <property type="entry name" value="REC"/>
    <property type="match status" value="1"/>
</dbReference>
<dbReference type="InterPro" id="IPR035965">
    <property type="entry name" value="PAS-like_dom_sf"/>
</dbReference>
<feature type="transmembrane region" description="Helical" evidence="13">
    <location>
        <begin position="401"/>
        <end position="425"/>
    </location>
</feature>
<dbReference type="FunFam" id="3.30.450.20:FF:000073">
    <property type="entry name" value="Putative Sensor histidine kinase"/>
    <property type="match status" value="1"/>
</dbReference>
<keyword evidence="5 11" id="KW-0597">Phosphoprotein</keyword>
<accession>A0A1Y6L6S2</accession>
<dbReference type="CDD" id="cd10322">
    <property type="entry name" value="SLC5sbd"/>
    <property type="match status" value="1"/>
</dbReference>
<evidence type="ECO:0000259" key="14">
    <source>
        <dbReference type="PROSITE" id="PS50109"/>
    </source>
</evidence>
<sequence length="1150" mass="126274">MTQGWLVITVLVVYIGILVAIAWYGDKKPQWLTSKRSWIYSLSIAVYCSSWTFYGTVGQASANIWSFLPIYLAPIIMFTFGWRIWARLIVIAKREHITSIADFIAARYGKSSGLAVCVTLIAVVGVLPYIALQLRGITIGVEYIAPELHHQFGFSSVSIALMVACGLAIFTIFCGTRHIDSTEHHRGMMMAIAFESVVKLVAFLVIGFFALMLLKDQPQKAVSGLQALASKSFNGGSFSIHLLLTMAAILCLPRQFHTIVVENNHPSDLHLARWVFPLYLLLMACLVVPLAVAGQQWLEGFPAESYVINLPLQQGITPLALLAFIGGTSAAMAMVIVSTVALASMISNDVVLPLLLRRLKVANRHFDAFSGLLLTIRRVLIGGVLVAAWGVYIVVANVESLSGIGLLSFAAIAQFSPALLGGLYWHSGNKKGVYCGLFGGITVWLLVMFNQADILAGSVISKVIFEILTPPQYAFLEQLNRADWGMLLSLLVNVGLYIGVSLATRSSLTERMQAATFVGIPLVTAENEQLYQTRVTVVELEMLAAKFVGQQRVRQAFLQFSIQHQCQLIPHQQASPAMILHTERVLAGVFGSSSARLVLTSALQGRHMQLEDVATIVDEASEMFDFSRGLLQGAIEHISQGIAVVDKQLRLVAWNQRYLELFTFPVGLIQVGRPIAEVIRYNAQQGLCGEGDPEQHVAKRIQHLQQRTPHTSSRVRADGQVIEVQGNPMPGGGFVMSFSNITVFRQAEAALKESNENLEARVKKRTQQLEQLNQQLVVATQQAESQARSKSRFLAAVSHDLMQPLNAARLFSSSLVEVSEDQQSARLASHITSALSAAEDLIGDLLDVSRLEAGKLAAHIVPLRVSDVLSVLQAEFGVLAVQQQIDFKVVMSDVVILSDSKLLRRALQNFLTNAFRYNPKGRVLLGVRRRGDRLFIEVWDNGPGIPIEKQADIFDEFTRMDQTGADHGLGLGLAIARGISRVLGHPLGLRSWPQHGTVFSLAVGRCSPSMLALKTSPLPNTSGGSLAGLKVLCIDNEAHILVAMTTLLEQWHCEVRIAENKPQALQQLADGWQPDAILSDYHLAKQQTGLDILLWCRSQLGAHFKGVVISADRLTEHQQLMRQHGFSFLAKPVKPLKLRAILNHCLTTIK</sequence>
<evidence type="ECO:0000256" key="11">
    <source>
        <dbReference type="PROSITE-ProRule" id="PRU00169"/>
    </source>
</evidence>
<dbReference type="Pfam" id="PF00512">
    <property type="entry name" value="HisKA"/>
    <property type="match status" value="1"/>
</dbReference>
<dbReference type="InterPro" id="IPR003661">
    <property type="entry name" value="HisK_dim/P_dom"/>
</dbReference>
<dbReference type="SUPFAM" id="SSF55785">
    <property type="entry name" value="PYP-like sensor domain (PAS domain)"/>
    <property type="match status" value="1"/>
</dbReference>
<name>A0A1Y6L6S2_9GAMM</name>
<dbReference type="Pfam" id="PF12860">
    <property type="entry name" value="PAS_7"/>
    <property type="match status" value="1"/>
</dbReference>
<evidence type="ECO:0000256" key="12">
    <source>
        <dbReference type="SAM" id="Coils"/>
    </source>
</evidence>
<proteinExistence type="inferred from homology"/>
<dbReference type="FunFam" id="1.10.287.130:FF:000063">
    <property type="entry name" value="Hybrid sensor histidine kinase/response regulator"/>
    <property type="match status" value="1"/>
</dbReference>
<evidence type="ECO:0000256" key="1">
    <source>
        <dbReference type="ARBA" id="ARBA00000085"/>
    </source>
</evidence>
<dbReference type="Gene3D" id="3.30.450.20">
    <property type="entry name" value="PAS domain"/>
    <property type="match status" value="1"/>
</dbReference>
<feature type="transmembrane region" description="Helical" evidence="13">
    <location>
        <begin position="37"/>
        <end position="57"/>
    </location>
</feature>
<dbReference type="CDD" id="cd00075">
    <property type="entry name" value="HATPase"/>
    <property type="match status" value="1"/>
</dbReference>
<dbReference type="InterPro" id="IPR003594">
    <property type="entry name" value="HATPase_dom"/>
</dbReference>
<feature type="transmembrane region" description="Helical" evidence="13">
    <location>
        <begin position="432"/>
        <end position="449"/>
    </location>
</feature>
<dbReference type="SMART" id="SM00387">
    <property type="entry name" value="HATPase_c"/>
    <property type="match status" value="1"/>
</dbReference>
<dbReference type="Gene3D" id="3.30.565.10">
    <property type="entry name" value="Histidine kinase-like ATPase, C-terminal domain"/>
    <property type="match status" value="1"/>
</dbReference>
<feature type="transmembrane region" description="Helical" evidence="13">
    <location>
        <begin position="187"/>
        <end position="213"/>
    </location>
</feature>
<dbReference type="InterPro" id="IPR036890">
    <property type="entry name" value="HATPase_C_sf"/>
</dbReference>
<feature type="domain" description="Histidine kinase" evidence="14">
    <location>
        <begin position="796"/>
        <end position="1007"/>
    </location>
</feature>
<keyword evidence="9 13" id="KW-1133">Transmembrane helix</keyword>
<dbReference type="Proteomes" id="UP000196485">
    <property type="component" value="Unassembled WGS sequence"/>
</dbReference>
<organism evidence="16 17">
    <name type="scientific">Photobacterium aquimaris</name>
    <dbReference type="NCBI Taxonomy" id="512643"/>
    <lineage>
        <taxon>Bacteria</taxon>
        <taxon>Pseudomonadati</taxon>
        <taxon>Pseudomonadota</taxon>
        <taxon>Gammaproteobacteria</taxon>
        <taxon>Vibrionales</taxon>
        <taxon>Vibrionaceae</taxon>
        <taxon>Photobacterium</taxon>
    </lineage>
</organism>
<feature type="coiled-coil region" evidence="12">
    <location>
        <begin position="748"/>
        <end position="789"/>
    </location>
</feature>
<feature type="domain" description="Response regulatory" evidence="15">
    <location>
        <begin position="1030"/>
        <end position="1146"/>
    </location>
</feature>
<dbReference type="GO" id="GO:0022857">
    <property type="term" value="F:transmembrane transporter activity"/>
    <property type="evidence" value="ECO:0007669"/>
    <property type="project" value="InterPro"/>
</dbReference>
<dbReference type="InterPro" id="IPR004358">
    <property type="entry name" value="Sig_transdc_His_kin-like_C"/>
</dbReference>
<evidence type="ECO:0000256" key="7">
    <source>
        <dbReference type="ARBA" id="ARBA00022692"/>
    </source>
</evidence>
<dbReference type="InterPro" id="IPR001789">
    <property type="entry name" value="Sig_transdc_resp-reg_receiver"/>
</dbReference>
<dbReference type="PRINTS" id="PR00344">
    <property type="entry name" value="BCTRLSENSOR"/>
</dbReference>
<dbReference type="PROSITE" id="PS50110">
    <property type="entry name" value="RESPONSE_REGULATORY"/>
    <property type="match status" value="1"/>
</dbReference>
<dbReference type="CDD" id="cd00156">
    <property type="entry name" value="REC"/>
    <property type="match status" value="1"/>
</dbReference>
<keyword evidence="10 13" id="KW-0472">Membrane</keyword>
<keyword evidence="7 13" id="KW-0812">Transmembrane</keyword>
<dbReference type="EC" id="2.7.13.3" evidence="4"/>
<comment type="catalytic activity">
    <reaction evidence="1">
        <text>ATP + protein L-histidine = ADP + protein N-phospho-L-histidine.</text>
        <dbReference type="EC" id="2.7.13.3"/>
    </reaction>
</comment>
<dbReference type="PANTHER" id="PTHR43047:SF9">
    <property type="entry name" value="HISTIDINE KINASE"/>
    <property type="match status" value="1"/>
</dbReference>
<dbReference type="PANTHER" id="PTHR43047">
    <property type="entry name" value="TWO-COMPONENT HISTIDINE PROTEIN KINASE"/>
    <property type="match status" value="1"/>
</dbReference>
<dbReference type="Pfam" id="PF00072">
    <property type="entry name" value="Response_reg"/>
    <property type="match status" value="1"/>
</dbReference>
<dbReference type="SMART" id="SM00388">
    <property type="entry name" value="HisKA"/>
    <property type="match status" value="1"/>
</dbReference>
<feature type="transmembrane region" description="Helical" evidence="13">
    <location>
        <begin position="368"/>
        <end position="395"/>
    </location>
</feature>
<dbReference type="GO" id="GO:0009927">
    <property type="term" value="F:histidine phosphotransfer kinase activity"/>
    <property type="evidence" value="ECO:0007669"/>
    <property type="project" value="TreeGrafter"/>
</dbReference>
<dbReference type="CDD" id="cd00082">
    <property type="entry name" value="HisKA"/>
    <property type="match status" value="1"/>
</dbReference>
<evidence type="ECO:0000256" key="6">
    <source>
        <dbReference type="ARBA" id="ARBA00022679"/>
    </source>
</evidence>
<dbReference type="InterPro" id="IPR001734">
    <property type="entry name" value="Na/solute_symporter"/>
</dbReference>
<dbReference type="SUPFAM" id="SSF52172">
    <property type="entry name" value="CheY-like"/>
    <property type="match status" value="1"/>
</dbReference>
<evidence type="ECO:0000256" key="4">
    <source>
        <dbReference type="ARBA" id="ARBA00012438"/>
    </source>
</evidence>
<dbReference type="RefSeq" id="WP_087821881.1">
    <property type="nucleotide sequence ID" value="NZ_FYAH01000013.1"/>
</dbReference>
<dbReference type="PROSITE" id="PS50283">
    <property type="entry name" value="NA_SOLUT_SYMP_3"/>
    <property type="match status" value="1"/>
</dbReference>
<dbReference type="InterPro" id="IPR005467">
    <property type="entry name" value="His_kinase_dom"/>
</dbReference>
<dbReference type="GO" id="GO:0005886">
    <property type="term" value="C:plasma membrane"/>
    <property type="evidence" value="ECO:0007669"/>
    <property type="project" value="TreeGrafter"/>
</dbReference>
<evidence type="ECO:0000256" key="3">
    <source>
        <dbReference type="ARBA" id="ARBA00006434"/>
    </source>
</evidence>
<feature type="transmembrane region" description="Helical" evidence="13">
    <location>
        <begin position="63"/>
        <end position="85"/>
    </location>
</feature>